<dbReference type="GeneID" id="34014002"/>
<reference evidence="1" key="2">
    <citation type="submission" date="2017-12" db="EMBL/GenBank/DDBJ databases">
        <title>FDA dAtabase for Regulatory Grade micrObial Sequences (FDA-ARGOS): Supporting development and validation of Infectious Disease Dx tests.</title>
        <authorList>
            <person name="Campos J."/>
            <person name="Goldberg B."/>
            <person name="Tallon L."/>
            <person name="Sadzewicz L."/>
            <person name="Sengamalay N."/>
            <person name="Ott S."/>
            <person name="Godinez A."/>
            <person name="Nagaraj S."/>
            <person name="Vavikolanu K."/>
            <person name="Vyas G."/>
            <person name="Nadendla S."/>
            <person name="Aluvathingal J."/>
            <person name="Geyer C."/>
            <person name="Nandy P."/>
            <person name="Hobson J."/>
            <person name="Sichtig H."/>
        </authorList>
    </citation>
    <scope>NUCLEOTIDE SEQUENCE</scope>
    <source>
        <strain evidence="1">FDAARGOS_289</strain>
    </source>
</reference>
<reference evidence="2" key="3">
    <citation type="submission" date="2022-06" db="EMBL/GenBank/DDBJ databases">
        <authorList>
            <person name="Hesketh-Best P.J."/>
            <person name="Koch M.J."/>
        </authorList>
    </citation>
    <scope>NUCLEOTIDE SEQUENCE</scope>
    <source>
        <strain evidence="2">PC206-O</strain>
    </source>
</reference>
<dbReference type="KEGG" id="bvc:CEP68_15380"/>
<dbReference type="Proteomes" id="UP000197050">
    <property type="component" value="Chromosome"/>
</dbReference>
<reference evidence="3" key="1">
    <citation type="submission" date="2017-06" db="EMBL/GenBank/DDBJ databases">
        <title>FDA dAtabase for Regulatory Grade micrObial Sequences (FDA-ARGOS): Supporting development and validation of Infectious Disease Dx tests.</title>
        <authorList>
            <person name="Minogue T."/>
            <person name="Wolcott M."/>
            <person name="Wasieloski L."/>
            <person name="Aguilar W."/>
            <person name="Moore D."/>
            <person name="Tallon L."/>
            <person name="Sadzewicz L."/>
            <person name="Sengamalay N."/>
            <person name="Ott S."/>
            <person name="Godinez A."/>
            <person name="Nagaraj S."/>
            <person name="Nadendla S."/>
            <person name="Geyer C."/>
            <person name="Sichtig H."/>
        </authorList>
    </citation>
    <scope>NUCLEOTIDE SEQUENCE [LARGE SCALE GENOMIC DNA]</scope>
    <source>
        <strain evidence="3">FDAARGOS_289</strain>
    </source>
</reference>
<dbReference type="SUPFAM" id="SSF53187">
    <property type="entry name" value="Zn-dependent exopeptidases"/>
    <property type="match status" value="1"/>
</dbReference>
<protein>
    <submittedName>
        <fullName evidence="1">N-formylglutamate deformylase</fullName>
        <ecNumber evidence="2">3.5.1.68</ecNumber>
    </submittedName>
</protein>
<dbReference type="Gene3D" id="3.40.630.40">
    <property type="entry name" value="Zn-dependent exopeptidases"/>
    <property type="match status" value="1"/>
</dbReference>
<dbReference type="Proteomes" id="UP001272940">
    <property type="component" value="Unassembled WGS sequence"/>
</dbReference>
<accession>A0A1Z3UBY8</accession>
<keyword evidence="4" id="KW-1185">Reference proteome</keyword>
<organism evidence="1 3">
    <name type="scientific">Brevundimonas vesicularis</name>
    <name type="common">Pseudomonas vesicularis</name>
    <dbReference type="NCBI Taxonomy" id="41276"/>
    <lineage>
        <taxon>Bacteria</taxon>
        <taxon>Pseudomonadati</taxon>
        <taxon>Pseudomonadota</taxon>
        <taxon>Alphaproteobacteria</taxon>
        <taxon>Caulobacterales</taxon>
        <taxon>Caulobacteraceae</taxon>
        <taxon>Brevundimonas</taxon>
    </lineage>
</organism>
<sequence length="272" mass="29900">MQDWLTIHEGSAPLVIGLPHTGTDIPPAIEARMTSSWLARKDADWWVDRLYDFAINMGATLVRTGVSRSVIDVNRDPSGVSLYPGMTTTGLCPTETFDGEPLYRPDQEPDAAEIAERRATWFDPYHAALQGQLDRLRSSGPVVLYDAHSIRSVVPRLFEGELPQFNIGDNDGATCARSLTQAVAVACTASGDSVVVNGRFKGGWTTRHYGRPEAGLHAIQMELADRGYILDPTGPVSPDNWPSPYEPDRTEPLRGHLRRVLTACIAFAESQR</sequence>
<reference evidence="2 4" key="4">
    <citation type="journal article" date="2023" name="FEMS Microbes">
        <title>Whole genomes of deep-sea sponge-associated bacteria exhibit high novel natural product potential.</title>
        <authorList>
            <person name="Hesketh-Best P.J."/>
            <person name="January G.G."/>
            <person name="Koch M.J."/>
            <person name="Warburton P.J."/>
            <person name="Howell K.L."/>
            <person name="Upton M."/>
        </authorList>
    </citation>
    <scope>NUCLEOTIDE SEQUENCE [LARGE SCALE GENOMIC DNA]</scope>
    <source>
        <strain evidence="2 4">PC206-O</strain>
    </source>
</reference>
<evidence type="ECO:0000313" key="1">
    <source>
        <dbReference type="EMBL" id="ASE40755.1"/>
    </source>
</evidence>
<dbReference type="AlphaFoldDB" id="A0A1Z3UBY8"/>
<dbReference type="InterPro" id="IPR010247">
    <property type="entry name" value="HutG_amidohyd"/>
</dbReference>
<evidence type="ECO:0000313" key="2">
    <source>
        <dbReference type="EMBL" id="MDX2336237.1"/>
    </source>
</evidence>
<dbReference type="RefSeq" id="WP_066625725.1">
    <property type="nucleotide sequence ID" value="NZ_CP022048.2"/>
</dbReference>
<dbReference type="EMBL" id="JAMYEC010000012">
    <property type="protein sequence ID" value="MDX2336237.1"/>
    <property type="molecule type" value="Genomic_DNA"/>
</dbReference>
<name>A0A1Z3UBY8_BREVE</name>
<proteinExistence type="predicted"/>
<dbReference type="Pfam" id="PF05013">
    <property type="entry name" value="FGase"/>
    <property type="match status" value="1"/>
</dbReference>
<dbReference type="EMBL" id="CP022048">
    <property type="protein sequence ID" value="ASE40755.1"/>
    <property type="molecule type" value="Genomic_DNA"/>
</dbReference>
<dbReference type="NCBIfam" id="TIGR02017">
    <property type="entry name" value="hutG_amidohyd"/>
    <property type="match status" value="1"/>
</dbReference>
<evidence type="ECO:0000313" key="3">
    <source>
        <dbReference type="Proteomes" id="UP000197050"/>
    </source>
</evidence>
<dbReference type="EC" id="3.5.1.68" evidence="2"/>
<dbReference type="InterPro" id="IPR007709">
    <property type="entry name" value="N-FG_amidohydro"/>
</dbReference>
<gene>
    <name evidence="1" type="primary">hutG</name>
    <name evidence="1" type="ORF">CEP68_15380</name>
    <name evidence="2" type="ORF">NJD11_14960</name>
</gene>
<dbReference type="GO" id="GO:0050129">
    <property type="term" value="F:N-formylglutamate deformylase activity"/>
    <property type="evidence" value="ECO:0007669"/>
    <property type="project" value="UniProtKB-EC"/>
</dbReference>
<keyword evidence="2" id="KW-0378">Hydrolase</keyword>
<evidence type="ECO:0000313" key="4">
    <source>
        <dbReference type="Proteomes" id="UP001272940"/>
    </source>
</evidence>